<protein>
    <submittedName>
        <fullName evidence="1">Uncharacterized protein</fullName>
    </submittedName>
</protein>
<keyword evidence="2" id="KW-1185">Reference proteome</keyword>
<proteinExistence type="predicted"/>
<comment type="caution">
    <text evidence="1">The sequence shown here is derived from an EMBL/GenBank/DDBJ whole genome shotgun (WGS) entry which is preliminary data.</text>
</comment>
<reference evidence="1 2" key="1">
    <citation type="submission" date="2007-01" db="EMBL/GenBank/DDBJ databases">
        <authorList>
            <person name="Haygood M."/>
            <person name="Podell S."/>
            <person name="Anderson C."/>
            <person name="Hopkinson B."/>
            <person name="Roe K."/>
            <person name="Barbeau K."/>
            <person name="Gaasterland T."/>
            <person name="Ferriera S."/>
            <person name="Johnson J."/>
            <person name="Kravitz S."/>
            <person name="Beeson K."/>
            <person name="Sutton G."/>
            <person name="Rogers Y.-H."/>
            <person name="Friedman R."/>
            <person name="Frazier M."/>
            <person name="Venter J.C."/>
        </authorList>
    </citation>
    <scope>NUCLEOTIDE SEQUENCE [LARGE SCALE GENOMIC DNA]</scope>
    <source>
        <strain evidence="1 2">ATCC 23134</strain>
    </source>
</reference>
<evidence type="ECO:0000313" key="1">
    <source>
        <dbReference type="EMBL" id="EAY27935.1"/>
    </source>
</evidence>
<gene>
    <name evidence="1" type="ORF">M23134_02604</name>
</gene>
<name>A1ZNP6_MICM2</name>
<accession>A1ZNP6</accession>
<organism evidence="1 2">
    <name type="scientific">Microscilla marina ATCC 23134</name>
    <dbReference type="NCBI Taxonomy" id="313606"/>
    <lineage>
        <taxon>Bacteria</taxon>
        <taxon>Pseudomonadati</taxon>
        <taxon>Bacteroidota</taxon>
        <taxon>Cytophagia</taxon>
        <taxon>Cytophagales</taxon>
        <taxon>Microscillaceae</taxon>
        <taxon>Microscilla</taxon>
    </lineage>
</organism>
<dbReference type="EMBL" id="AAWS01000019">
    <property type="protein sequence ID" value="EAY27935.1"/>
    <property type="molecule type" value="Genomic_DNA"/>
</dbReference>
<evidence type="ECO:0000313" key="2">
    <source>
        <dbReference type="Proteomes" id="UP000004095"/>
    </source>
</evidence>
<dbReference type="Proteomes" id="UP000004095">
    <property type="component" value="Unassembled WGS sequence"/>
</dbReference>
<dbReference type="AlphaFoldDB" id="A1ZNP6"/>
<sequence>MSNQGQLLTSALDKATLSRLYARNIIIVLNKVFGYCIHHQIL</sequence>